<keyword evidence="1" id="KW-0472">Membrane</keyword>
<dbReference type="Proteomes" id="UP000000814">
    <property type="component" value="Chromosome"/>
</dbReference>
<feature type="transmembrane region" description="Helical" evidence="1">
    <location>
        <begin position="40"/>
        <end position="64"/>
    </location>
</feature>
<name>Q97MD4_CLOAB</name>
<dbReference type="eggNOG" id="ENOG50337D0">
    <property type="taxonomic scope" value="Bacteria"/>
</dbReference>
<dbReference type="AlphaFoldDB" id="Q97MD4"/>
<dbReference type="PATRIC" id="fig|272562.8.peg.450"/>
<evidence type="ECO:0000256" key="1">
    <source>
        <dbReference type="SAM" id="Phobius"/>
    </source>
</evidence>
<dbReference type="STRING" id="272562.CA_C0264"/>
<evidence type="ECO:0000313" key="2">
    <source>
        <dbReference type="EMBL" id="AAK78245.1"/>
    </source>
</evidence>
<reference evidence="2 3" key="1">
    <citation type="journal article" date="2001" name="J. Bacteriol.">
        <title>Genome sequence and comparative analysis of the solvent-producing bacterium Clostridium acetobutylicum.</title>
        <authorList>
            <person name="Nolling J."/>
            <person name="Breton G."/>
            <person name="Omelchenko M.V."/>
            <person name="Makarova K.S."/>
            <person name="Zeng Q."/>
            <person name="Gibson R."/>
            <person name="Lee H.M."/>
            <person name="Dubois J."/>
            <person name="Qiu D."/>
            <person name="Hitti J."/>
            <person name="Wolf Y.I."/>
            <person name="Tatusov R.L."/>
            <person name="Sabathe F."/>
            <person name="Doucette-Stamm L."/>
            <person name="Soucaille P."/>
            <person name="Daly M.J."/>
            <person name="Bennett G.N."/>
            <person name="Koonin E.V."/>
            <person name="Smith D.R."/>
        </authorList>
    </citation>
    <scope>NUCLEOTIDE SEQUENCE [LARGE SCALE GENOMIC DNA]</scope>
    <source>
        <strain evidence="3">ATCC 824 / DSM 792 / JCM 1419 / LMG 5710 / VKM B-1787</strain>
    </source>
</reference>
<keyword evidence="3" id="KW-1185">Reference proteome</keyword>
<dbReference type="GeneID" id="44996760"/>
<sequence length="250" mass="27946">MLNFIKYETKTVYREYLLVLLIAVLANVALMTRVGAWDKLIVFTISSCASVGIIITTLIMNIAMFSRDLKKDTKYLLFTLPKSRYSLLGSKLICSTVMMILSSLVGVGFMLYFGSKIMHFNAAGLLNWDLMKYCALAVVSYVSFLVTVYFCILAARMLRRNGKFSGLISLVIFIAYAYVLVRIENVLDYIFPQKIVMGKVLRAASTAKNVKVSVGTTGGSIYIVSSIFEIILIVLLFIVSVKIIDKKLDL</sequence>
<feature type="transmembrane region" description="Helical" evidence="1">
    <location>
        <begin position="12"/>
        <end position="34"/>
    </location>
</feature>
<dbReference type="RefSeq" id="WP_010963587.1">
    <property type="nucleotide sequence ID" value="NC_003030.1"/>
</dbReference>
<dbReference type="OrthoDB" id="9816138at2"/>
<feature type="transmembrane region" description="Helical" evidence="1">
    <location>
        <begin position="130"/>
        <end position="152"/>
    </location>
</feature>
<organism evidence="2 3">
    <name type="scientific">Clostridium acetobutylicum (strain ATCC 824 / DSM 792 / JCM 1419 / IAM 19013 / LMG 5710 / NBRC 13948 / NRRL B-527 / VKM B-1787 / 2291 / W)</name>
    <dbReference type="NCBI Taxonomy" id="272562"/>
    <lineage>
        <taxon>Bacteria</taxon>
        <taxon>Bacillati</taxon>
        <taxon>Bacillota</taxon>
        <taxon>Clostridia</taxon>
        <taxon>Eubacteriales</taxon>
        <taxon>Clostridiaceae</taxon>
        <taxon>Clostridium</taxon>
    </lineage>
</organism>
<evidence type="ECO:0000313" key="3">
    <source>
        <dbReference type="Proteomes" id="UP000000814"/>
    </source>
</evidence>
<dbReference type="EMBL" id="AE001437">
    <property type="protein sequence ID" value="AAK78245.1"/>
    <property type="molecule type" value="Genomic_DNA"/>
</dbReference>
<gene>
    <name evidence="2" type="ordered locus">CA_C0264</name>
</gene>
<proteinExistence type="predicted"/>
<protein>
    <submittedName>
        <fullName evidence="2">Predicted membrane protein</fullName>
    </submittedName>
</protein>
<dbReference type="KEGG" id="cac:CA_C0264"/>
<accession>Q97MD4</accession>
<keyword evidence="1" id="KW-0812">Transmembrane</keyword>
<dbReference type="PIR" id="B96932">
    <property type="entry name" value="B96932"/>
</dbReference>
<keyword evidence="1" id="KW-1133">Transmembrane helix</keyword>
<dbReference type="HOGENOM" id="CLU_1068331_0_0_9"/>
<feature type="transmembrane region" description="Helical" evidence="1">
    <location>
        <begin position="85"/>
        <end position="110"/>
    </location>
</feature>
<feature type="transmembrane region" description="Helical" evidence="1">
    <location>
        <begin position="164"/>
        <end position="181"/>
    </location>
</feature>
<feature type="transmembrane region" description="Helical" evidence="1">
    <location>
        <begin position="221"/>
        <end position="244"/>
    </location>
</feature>